<dbReference type="PANTHER" id="PTHR36766">
    <property type="entry name" value="PLANT BROAD-SPECTRUM MILDEW RESISTANCE PROTEIN RPW8"/>
    <property type="match status" value="1"/>
</dbReference>
<feature type="domain" description="Disease resistance R13L4/SHOC-2-like LRR" evidence="6">
    <location>
        <begin position="180"/>
        <end position="389"/>
    </location>
</feature>
<reference evidence="8" key="1">
    <citation type="journal article" date="2019" name="Gigascience">
        <title>De novo genome assembly of the endangered Acer yangbiense, a plant species with extremely small populations endemic to Yunnan Province, China.</title>
        <authorList>
            <person name="Yang J."/>
            <person name="Wariss H.M."/>
            <person name="Tao L."/>
            <person name="Zhang R."/>
            <person name="Yun Q."/>
            <person name="Hollingsworth P."/>
            <person name="Dao Z."/>
            <person name="Luo G."/>
            <person name="Guo H."/>
            <person name="Ma Y."/>
            <person name="Sun W."/>
        </authorList>
    </citation>
    <scope>NUCLEOTIDE SEQUENCE [LARGE SCALE GENOMIC DNA]</scope>
    <source>
        <strain evidence="8">cv. Malutang</strain>
    </source>
</reference>
<sequence>MDHMTEILVSCVVKILLGKLGSLSYQQVFFVWGFKKDLQKLETILSSIKAVLLDAEEQQLHNHQVRVWLEQLKDVCYDAEYVLDEFEVEALRRQVIIKHGSIPKKVCNFLSRPKSLAFHFKLGQKIKEIIKRLDEIAASRVQLSIPDKDHPVEGGLPGHLRTIFFPFYDVKPSQSFVESCVSRFPCLRMLEIRNSNIELLPKKLGNLRHLRYLHLGENNKMKKLPNSICKLQSLQTLSLEGCKELQELPRDVRYLISLRTFFLTTNQKRLLENGIGRLDSLRFLQISSCGNIEYIFEDIGGLKALRILMIVECPSLLSLPSGVKYLSSLENLCLWKCEKLNLNQGMEMEEIKDSTRPQLRTLSIGGLPLLVELPEWLLRCSANSLQWLGMKDCPNFMALPESLQILESLQVVRILDCPKLSSLPQDMHRLTALVELGIQRCLALSQRCIKGRGEDWPKISHVPKIYLDGNWIQSK</sequence>
<dbReference type="EMBL" id="VAHF01000002">
    <property type="protein sequence ID" value="TXG70356.1"/>
    <property type="molecule type" value="Genomic_DNA"/>
</dbReference>
<keyword evidence="8" id="KW-1185">Reference proteome</keyword>
<keyword evidence="1" id="KW-0677">Repeat</keyword>
<keyword evidence="2" id="KW-0547">Nucleotide-binding</keyword>
<keyword evidence="3" id="KW-0611">Plant defense</keyword>
<evidence type="ECO:0000256" key="3">
    <source>
        <dbReference type="ARBA" id="ARBA00022821"/>
    </source>
</evidence>
<protein>
    <submittedName>
        <fullName evidence="7">Uncharacterized protein</fullName>
    </submittedName>
</protein>
<evidence type="ECO:0000259" key="5">
    <source>
        <dbReference type="Pfam" id="PF18052"/>
    </source>
</evidence>
<dbReference type="CDD" id="cd14798">
    <property type="entry name" value="RX-CC_like"/>
    <property type="match status" value="1"/>
</dbReference>
<comment type="caution">
    <text evidence="7">The sequence shown here is derived from an EMBL/GenBank/DDBJ whole genome shotgun (WGS) entry which is preliminary data.</text>
</comment>
<evidence type="ECO:0000313" key="7">
    <source>
        <dbReference type="EMBL" id="TXG70356.1"/>
    </source>
</evidence>
<dbReference type="Pfam" id="PF23598">
    <property type="entry name" value="LRR_14"/>
    <property type="match status" value="1"/>
</dbReference>
<keyword evidence="4" id="KW-0067">ATP-binding</keyword>
<organism evidence="7 8">
    <name type="scientific">Acer yangbiense</name>
    <dbReference type="NCBI Taxonomy" id="1000413"/>
    <lineage>
        <taxon>Eukaryota</taxon>
        <taxon>Viridiplantae</taxon>
        <taxon>Streptophyta</taxon>
        <taxon>Embryophyta</taxon>
        <taxon>Tracheophyta</taxon>
        <taxon>Spermatophyta</taxon>
        <taxon>Magnoliopsida</taxon>
        <taxon>eudicotyledons</taxon>
        <taxon>Gunneridae</taxon>
        <taxon>Pentapetalae</taxon>
        <taxon>rosids</taxon>
        <taxon>malvids</taxon>
        <taxon>Sapindales</taxon>
        <taxon>Sapindaceae</taxon>
        <taxon>Hippocastanoideae</taxon>
        <taxon>Acereae</taxon>
        <taxon>Acer</taxon>
    </lineage>
</organism>
<feature type="domain" description="Disease resistance N-terminal" evidence="5">
    <location>
        <begin position="12"/>
        <end position="101"/>
    </location>
</feature>
<accession>A0A5C7IPF5</accession>
<dbReference type="Proteomes" id="UP000323000">
    <property type="component" value="Chromosome 2"/>
</dbReference>
<gene>
    <name evidence="7" type="ORF">EZV62_005291</name>
</gene>
<dbReference type="GO" id="GO:0006952">
    <property type="term" value="P:defense response"/>
    <property type="evidence" value="ECO:0007669"/>
    <property type="project" value="UniProtKB-KW"/>
</dbReference>
<dbReference type="SUPFAM" id="SSF52058">
    <property type="entry name" value="L domain-like"/>
    <property type="match status" value="1"/>
</dbReference>
<dbReference type="Gene3D" id="1.20.5.4130">
    <property type="match status" value="1"/>
</dbReference>
<dbReference type="Pfam" id="PF18052">
    <property type="entry name" value="Rx_N"/>
    <property type="match status" value="1"/>
</dbReference>
<dbReference type="GO" id="GO:0005524">
    <property type="term" value="F:ATP binding"/>
    <property type="evidence" value="ECO:0007669"/>
    <property type="project" value="UniProtKB-KW"/>
</dbReference>
<dbReference type="PANTHER" id="PTHR36766:SF61">
    <property type="entry name" value="NB-ARC DOMAIN DISEASE RESISTANCE PROTEIN"/>
    <property type="match status" value="1"/>
</dbReference>
<dbReference type="InterPro" id="IPR055414">
    <property type="entry name" value="LRR_R13L4/SHOC2-like"/>
</dbReference>
<dbReference type="Gene3D" id="3.80.10.10">
    <property type="entry name" value="Ribonuclease Inhibitor"/>
    <property type="match status" value="1"/>
</dbReference>
<name>A0A5C7IPF5_9ROSI</name>
<evidence type="ECO:0000256" key="4">
    <source>
        <dbReference type="ARBA" id="ARBA00022840"/>
    </source>
</evidence>
<proteinExistence type="predicted"/>
<evidence type="ECO:0000313" key="8">
    <source>
        <dbReference type="Proteomes" id="UP000323000"/>
    </source>
</evidence>
<dbReference type="InterPro" id="IPR032675">
    <property type="entry name" value="LRR_dom_sf"/>
</dbReference>
<dbReference type="InterPro" id="IPR038005">
    <property type="entry name" value="RX-like_CC"/>
</dbReference>
<evidence type="ECO:0000256" key="2">
    <source>
        <dbReference type="ARBA" id="ARBA00022741"/>
    </source>
</evidence>
<dbReference type="AlphaFoldDB" id="A0A5C7IPF5"/>
<evidence type="ECO:0000256" key="1">
    <source>
        <dbReference type="ARBA" id="ARBA00022737"/>
    </source>
</evidence>
<dbReference type="InterPro" id="IPR041118">
    <property type="entry name" value="Rx_N"/>
</dbReference>
<dbReference type="OrthoDB" id="2018467at2759"/>
<evidence type="ECO:0000259" key="6">
    <source>
        <dbReference type="Pfam" id="PF23598"/>
    </source>
</evidence>